<dbReference type="EMBL" id="CAJFCJ010000009">
    <property type="protein sequence ID" value="CAD5118513.1"/>
    <property type="molecule type" value="Genomic_DNA"/>
</dbReference>
<name>A0A7I8VQE9_9ANNE</name>
<dbReference type="Pfam" id="PF00153">
    <property type="entry name" value="Mito_carr"/>
    <property type="match status" value="2"/>
</dbReference>
<keyword evidence="8 9" id="KW-0472">Membrane</keyword>
<dbReference type="PROSITE" id="PS50920">
    <property type="entry name" value="SOLCAR"/>
    <property type="match status" value="1"/>
</dbReference>
<evidence type="ECO:0000256" key="6">
    <source>
        <dbReference type="ARBA" id="ARBA00022989"/>
    </source>
</evidence>
<evidence type="ECO:0000313" key="11">
    <source>
        <dbReference type="EMBL" id="CAD5118513.1"/>
    </source>
</evidence>
<proteinExistence type="inferred from homology"/>
<keyword evidence="7" id="KW-0496">Mitochondrion</keyword>
<dbReference type="Gene3D" id="1.50.40.10">
    <property type="entry name" value="Mitochondrial carrier domain"/>
    <property type="match status" value="1"/>
</dbReference>
<dbReference type="SUPFAM" id="SSF103506">
    <property type="entry name" value="Mitochondrial carrier"/>
    <property type="match status" value="1"/>
</dbReference>
<evidence type="ECO:0000256" key="8">
    <source>
        <dbReference type="ARBA" id="ARBA00023136"/>
    </source>
</evidence>
<evidence type="ECO:0000256" key="7">
    <source>
        <dbReference type="ARBA" id="ARBA00023128"/>
    </source>
</evidence>
<sequence>MVDVQQIVVATGFSALTHPFAYAKVLIQLGYEPIPPVRSRSLLGKPVYSYPNIFRYMKYLAHEEGFLGLYRGFLPRASSTVLSNIITQCISSTPCFKRNTDRLTLGKHETKAQNDSFVILIKDTSKEMVARCTGVIISYPLQVIMIRSMAQFVGQETIYNSILNGFNEIYKNEGVAGFFEGLLSRLAGEVATLWACNIISHLAVKYLISQTEDPEKLSILISPIASVLVTNWTYPFILTANIMAVNNSGLAITKPPFGQSYDSWKSCWQHLTEINRLKRGAGMIMRTFPNLV</sequence>
<gene>
    <name evidence="11" type="ORF">DGYR_LOCUS6875</name>
</gene>
<dbReference type="OrthoDB" id="10253709at2759"/>
<comment type="subcellular location">
    <subcellularLocation>
        <location evidence="1">Mitochondrion outer membrane</location>
        <topology evidence="1">Multi-pass membrane protein</topology>
    </subcellularLocation>
</comment>
<dbReference type="PANTHER" id="PTHR10780">
    <property type="entry name" value="MITOCHONDRIAL CARRIER HOMOLOG"/>
    <property type="match status" value="1"/>
</dbReference>
<evidence type="ECO:0000313" key="12">
    <source>
        <dbReference type="Proteomes" id="UP000549394"/>
    </source>
</evidence>
<comment type="caution">
    <text evidence="11">The sequence shown here is derived from an EMBL/GenBank/DDBJ whole genome shotgun (WGS) entry which is preliminary data.</text>
</comment>
<dbReference type="Proteomes" id="UP000549394">
    <property type="component" value="Unassembled WGS sequence"/>
</dbReference>
<evidence type="ECO:0000256" key="9">
    <source>
        <dbReference type="PROSITE-ProRule" id="PRU00282"/>
    </source>
</evidence>
<organism evidence="11 12">
    <name type="scientific">Dimorphilus gyrociliatus</name>
    <dbReference type="NCBI Taxonomy" id="2664684"/>
    <lineage>
        <taxon>Eukaryota</taxon>
        <taxon>Metazoa</taxon>
        <taxon>Spiralia</taxon>
        <taxon>Lophotrochozoa</taxon>
        <taxon>Annelida</taxon>
        <taxon>Polychaeta</taxon>
        <taxon>Polychaeta incertae sedis</taxon>
        <taxon>Dinophilidae</taxon>
        <taxon>Dimorphilus</taxon>
    </lineage>
</organism>
<keyword evidence="5" id="KW-1000">Mitochondrion outer membrane</keyword>
<dbReference type="GO" id="GO:0005741">
    <property type="term" value="C:mitochondrial outer membrane"/>
    <property type="evidence" value="ECO:0007669"/>
    <property type="project" value="UniProtKB-SubCell"/>
</dbReference>
<evidence type="ECO:0000256" key="5">
    <source>
        <dbReference type="ARBA" id="ARBA00022787"/>
    </source>
</evidence>
<feature type="repeat" description="Solcar" evidence="9">
    <location>
        <begin position="118"/>
        <end position="207"/>
    </location>
</feature>
<accession>A0A7I8VQE9</accession>
<comment type="similarity">
    <text evidence="2 10">Belongs to the mitochondrial carrier (TC 2.A.29) family.</text>
</comment>
<dbReference type="InterPro" id="IPR018108">
    <property type="entry name" value="MCP_transmembrane"/>
</dbReference>
<evidence type="ECO:0000256" key="4">
    <source>
        <dbReference type="ARBA" id="ARBA00022737"/>
    </source>
</evidence>
<keyword evidence="6" id="KW-1133">Transmembrane helix</keyword>
<keyword evidence="10" id="KW-0813">Transport</keyword>
<keyword evidence="4" id="KW-0677">Repeat</keyword>
<evidence type="ECO:0000256" key="10">
    <source>
        <dbReference type="RuleBase" id="RU000488"/>
    </source>
</evidence>
<dbReference type="PANTHER" id="PTHR10780:SF18">
    <property type="entry name" value="LD43650P"/>
    <property type="match status" value="1"/>
</dbReference>
<evidence type="ECO:0000256" key="1">
    <source>
        <dbReference type="ARBA" id="ARBA00004374"/>
    </source>
</evidence>
<reference evidence="11 12" key="1">
    <citation type="submission" date="2020-08" db="EMBL/GenBank/DDBJ databases">
        <authorList>
            <person name="Hejnol A."/>
        </authorList>
    </citation>
    <scope>NUCLEOTIDE SEQUENCE [LARGE SCALE GENOMIC DNA]</scope>
</reference>
<dbReference type="InterPro" id="IPR023395">
    <property type="entry name" value="MCP_dom_sf"/>
</dbReference>
<evidence type="ECO:0000256" key="3">
    <source>
        <dbReference type="ARBA" id="ARBA00022692"/>
    </source>
</evidence>
<keyword evidence="12" id="KW-1185">Reference proteome</keyword>
<dbReference type="AlphaFoldDB" id="A0A7I8VQE9"/>
<evidence type="ECO:0000256" key="2">
    <source>
        <dbReference type="ARBA" id="ARBA00006375"/>
    </source>
</evidence>
<keyword evidence="3 9" id="KW-0812">Transmembrane</keyword>
<protein>
    <submittedName>
        <fullName evidence="11">DgyrCDS7208</fullName>
    </submittedName>
</protein>